<feature type="transmembrane region" description="Helical" evidence="1">
    <location>
        <begin position="49"/>
        <end position="71"/>
    </location>
</feature>
<evidence type="ECO:0000313" key="2">
    <source>
        <dbReference type="EMBL" id="GAA4180198.1"/>
    </source>
</evidence>
<evidence type="ECO:0000313" key="3">
    <source>
        <dbReference type="Proteomes" id="UP001501251"/>
    </source>
</evidence>
<keyword evidence="3" id="KW-1185">Reference proteome</keyword>
<dbReference type="EMBL" id="BAABAQ010000001">
    <property type="protein sequence ID" value="GAA4180198.1"/>
    <property type="molecule type" value="Genomic_DNA"/>
</dbReference>
<sequence>MAFVPGLTPSSPVTTVAPVSATVVPASTAKFVAVPSGTGVASFVPGVGFVVFVVFTAFVSYAALAGCGIAATQPSATATVRAPVSQERTVLR</sequence>
<evidence type="ECO:0000256" key="1">
    <source>
        <dbReference type="SAM" id="Phobius"/>
    </source>
</evidence>
<accession>A0ABP8A9F0</accession>
<keyword evidence="1" id="KW-0812">Transmembrane</keyword>
<proteinExistence type="predicted"/>
<name>A0ABP8A9F0_9ACTN</name>
<organism evidence="2 3">
    <name type="scientific">Streptosporangium oxazolinicum</name>
    <dbReference type="NCBI Taxonomy" id="909287"/>
    <lineage>
        <taxon>Bacteria</taxon>
        <taxon>Bacillati</taxon>
        <taxon>Actinomycetota</taxon>
        <taxon>Actinomycetes</taxon>
        <taxon>Streptosporangiales</taxon>
        <taxon>Streptosporangiaceae</taxon>
        <taxon>Streptosporangium</taxon>
    </lineage>
</organism>
<comment type="caution">
    <text evidence="2">The sequence shown here is derived from an EMBL/GenBank/DDBJ whole genome shotgun (WGS) entry which is preliminary data.</text>
</comment>
<keyword evidence="1" id="KW-1133">Transmembrane helix</keyword>
<gene>
    <name evidence="2" type="ORF">GCM10022252_02700</name>
</gene>
<reference evidence="3" key="1">
    <citation type="journal article" date="2019" name="Int. J. Syst. Evol. Microbiol.">
        <title>The Global Catalogue of Microorganisms (GCM) 10K type strain sequencing project: providing services to taxonomists for standard genome sequencing and annotation.</title>
        <authorList>
            <consortium name="The Broad Institute Genomics Platform"/>
            <consortium name="The Broad Institute Genome Sequencing Center for Infectious Disease"/>
            <person name="Wu L."/>
            <person name="Ma J."/>
        </authorList>
    </citation>
    <scope>NUCLEOTIDE SEQUENCE [LARGE SCALE GENOMIC DNA]</scope>
    <source>
        <strain evidence="3">JCM 17388</strain>
    </source>
</reference>
<keyword evidence="1" id="KW-0472">Membrane</keyword>
<dbReference type="Proteomes" id="UP001501251">
    <property type="component" value="Unassembled WGS sequence"/>
</dbReference>
<protein>
    <submittedName>
        <fullName evidence="2">Uncharacterized protein</fullName>
    </submittedName>
</protein>